<keyword evidence="3" id="KW-1185">Reference proteome</keyword>
<organism evidence="2 3">
    <name type="scientific">Jatrophihabitans endophyticus</name>
    <dbReference type="NCBI Taxonomy" id="1206085"/>
    <lineage>
        <taxon>Bacteria</taxon>
        <taxon>Bacillati</taxon>
        <taxon>Actinomycetota</taxon>
        <taxon>Actinomycetes</taxon>
        <taxon>Jatrophihabitantales</taxon>
        <taxon>Jatrophihabitantaceae</taxon>
        <taxon>Jatrophihabitans</taxon>
    </lineage>
</organism>
<feature type="domain" description="N-acetyltransferase" evidence="1">
    <location>
        <begin position="21"/>
        <end position="183"/>
    </location>
</feature>
<evidence type="ECO:0000313" key="3">
    <source>
        <dbReference type="Proteomes" id="UP000186132"/>
    </source>
</evidence>
<protein>
    <submittedName>
        <fullName evidence="2">Acetyltransferase (GNAT) domain-containing protein</fullName>
    </submittedName>
</protein>
<dbReference type="OrthoDB" id="2061990at2"/>
<accession>A0A1M5EFH9</accession>
<dbReference type="PANTHER" id="PTHR43792">
    <property type="entry name" value="GNAT FAMILY, PUTATIVE (AFU_ORTHOLOGUE AFUA_3G00765)-RELATED-RELATED"/>
    <property type="match status" value="1"/>
</dbReference>
<keyword evidence="2" id="KW-0808">Transferase</keyword>
<reference evidence="2 3" key="1">
    <citation type="submission" date="2016-11" db="EMBL/GenBank/DDBJ databases">
        <authorList>
            <person name="Jaros S."/>
            <person name="Januszkiewicz K."/>
            <person name="Wedrychowicz H."/>
        </authorList>
    </citation>
    <scope>NUCLEOTIDE SEQUENCE [LARGE SCALE GENOMIC DNA]</scope>
    <source>
        <strain evidence="2 3">DSM 45627</strain>
    </source>
</reference>
<dbReference type="AlphaFoldDB" id="A0A1M5EFH9"/>
<dbReference type="GO" id="GO:0016747">
    <property type="term" value="F:acyltransferase activity, transferring groups other than amino-acyl groups"/>
    <property type="evidence" value="ECO:0007669"/>
    <property type="project" value="InterPro"/>
</dbReference>
<gene>
    <name evidence="2" type="ORF">SAMN05443575_0877</name>
</gene>
<dbReference type="CDD" id="cd04301">
    <property type="entry name" value="NAT_SF"/>
    <property type="match status" value="1"/>
</dbReference>
<name>A0A1M5EFH9_9ACTN</name>
<dbReference type="InterPro" id="IPR051531">
    <property type="entry name" value="N-acetyltransferase"/>
</dbReference>
<dbReference type="PANTHER" id="PTHR43792:SF13">
    <property type="entry name" value="ACETYLTRANSFERASE"/>
    <property type="match status" value="1"/>
</dbReference>
<dbReference type="STRING" id="1206085.SAMN05443575_0877"/>
<dbReference type="SUPFAM" id="SSF55729">
    <property type="entry name" value="Acyl-CoA N-acyltransferases (Nat)"/>
    <property type="match status" value="1"/>
</dbReference>
<dbReference type="Pfam" id="PF13302">
    <property type="entry name" value="Acetyltransf_3"/>
    <property type="match status" value="1"/>
</dbReference>
<evidence type="ECO:0000313" key="2">
    <source>
        <dbReference type="EMBL" id="SHF77920.1"/>
    </source>
</evidence>
<evidence type="ECO:0000259" key="1">
    <source>
        <dbReference type="PROSITE" id="PS51186"/>
    </source>
</evidence>
<dbReference type="InterPro" id="IPR016181">
    <property type="entry name" value="Acyl_CoA_acyltransferase"/>
</dbReference>
<dbReference type="Gene3D" id="3.40.630.30">
    <property type="match status" value="1"/>
</dbReference>
<dbReference type="PROSITE" id="PS51186">
    <property type="entry name" value="GNAT"/>
    <property type="match status" value="1"/>
</dbReference>
<dbReference type="EMBL" id="FQVU01000001">
    <property type="protein sequence ID" value="SHF77920.1"/>
    <property type="molecule type" value="Genomic_DNA"/>
</dbReference>
<dbReference type="InterPro" id="IPR000182">
    <property type="entry name" value="GNAT_dom"/>
</dbReference>
<dbReference type="Proteomes" id="UP000186132">
    <property type="component" value="Unassembled WGS sequence"/>
</dbReference>
<proteinExistence type="predicted"/>
<sequence length="216" mass="23322">MARVTIADDSWQHPDPRRSGVALVRVPEPVLHALARGEDPRSPEHPVTPYLAGVECAGLWRRRSRQLLESPADAPWVTRFVVVAGVDAPVGLAGFHGPPDERGMVEVGYRIDPAQRRRGYATQSLETLLAVARTHPDVHVVRATITPVNNASRSLVERYGFDEVGEQWDDEDGQELVYEVAAGGRAERAATGSAVRRAGQVVADVASAIGRAMPGA</sequence>